<sequence length="91" mass="10302">MPANKKYLSAPGQRVLKITAAFIGGYLVTLSFHQLLMRLFDAKAIAVTASFSTYLLWCALMILAFLSKSGWKIWLWYIILTLLFAAPFLLK</sequence>
<keyword evidence="1" id="KW-1133">Transmembrane helix</keyword>
<evidence type="ECO:0000313" key="3">
    <source>
        <dbReference type="Proteomes" id="UP001325680"/>
    </source>
</evidence>
<proteinExistence type="predicted"/>
<accession>A0ABZ0W5F2</accession>
<evidence type="ECO:0008006" key="4">
    <source>
        <dbReference type="Google" id="ProtNLM"/>
    </source>
</evidence>
<organism evidence="2 3">
    <name type="scientific">Niabella yanshanensis</name>
    <dbReference type="NCBI Taxonomy" id="577386"/>
    <lineage>
        <taxon>Bacteria</taxon>
        <taxon>Pseudomonadati</taxon>
        <taxon>Bacteroidota</taxon>
        <taxon>Chitinophagia</taxon>
        <taxon>Chitinophagales</taxon>
        <taxon>Chitinophagaceae</taxon>
        <taxon>Niabella</taxon>
    </lineage>
</organism>
<feature type="transmembrane region" description="Helical" evidence="1">
    <location>
        <begin position="15"/>
        <end position="32"/>
    </location>
</feature>
<evidence type="ECO:0000256" key="1">
    <source>
        <dbReference type="SAM" id="Phobius"/>
    </source>
</evidence>
<keyword evidence="1" id="KW-0472">Membrane</keyword>
<evidence type="ECO:0000313" key="2">
    <source>
        <dbReference type="EMBL" id="WQD38508.1"/>
    </source>
</evidence>
<dbReference type="EMBL" id="CP139960">
    <property type="protein sequence ID" value="WQD38508.1"/>
    <property type="molecule type" value="Genomic_DNA"/>
</dbReference>
<protein>
    <recommendedName>
        <fullName evidence="4">Iron uptake protein</fullName>
    </recommendedName>
</protein>
<name>A0ABZ0W5F2_9BACT</name>
<gene>
    <name evidence="2" type="ORF">U0035_22810</name>
</gene>
<dbReference type="Proteomes" id="UP001325680">
    <property type="component" value="Chromosome"/>
</dbReference>
<feature type="transmembrane region" description="Helical" evidence="1">
    <location>
        <begin position="73"/>
        <end position="90"/>
    </location>
</feature>
<reference evidence="2 3" key="1">
    <citation type="submission" date="2023-12" db="EMBL/GenBank/DDBJ databases">
        <title>Genome sequencing and assembly of bacterial species from a model synthetic community.</title>
        <authorList>
            <person name="Hogle S.L."/>
        </authorList>
    </citation>
    <scope>NUCLEOTIDE SEQUENCE [LARGE SCALE GENOMIC DNA]</scope>
    <source>
        <strain evidence="2 3">HAMBI_3031</strain>
    </source>
</reference>
<keyword evidence="3" id="KW-1185">Reference proteome</keyword>
<keyword evidence="1" id="KW-0812">Transmembrane</keyword>
<dbReference type="RefSeq" id="WP_114791260.1">
    <property type="nucleotide sequence ID" value="NZ_CP139960.1"/>
</dbReference>
<feature type="transmembrane region" description="Helical" evidence="1">
    <location>
        <begin position="44"/>
        <end position="67"/>
    </location>
</feature>